<dbReference type="GO" id="GO:0004340">
    <property type="term" value="F:glucokinase activity"/>
    <property type="evidence" value="ECO:0007669"/>
    <property type="project" value="UniProtKB-EC"/>
</dbReference>
<dbReference type="eggNOG" id="COG1940">
    <property type="taxonomic scope" value="Bacteria"/>
</dbReference>
<dbReference type="PANTHER" id="PTHR18964">
    <property type="entry name" value="ROK (REPRESSOR, ORF, KINASE) FAMILY"/>
    <property type="match status" value="1"/>
</dbReference>
<evidence type="ECO:0000256" key="6">
    <source>
        <dbReference type="ARBA" id="ARBA00022777"/>
    </source>
</evidence>
<keyword evidence="5" id="KW-0547">Nucleotide-binding</keyword>
<dbReference type="Proteomes" id="UP000009888">
    <property type="component" value="Unassembled WGS sequence"/>
</dbReference>
<comment type="similarity">
    <text evidence="1">Belongs to the ROK (NagC/XylR) family.</text>
</comment>
<dbReference type="EMBL" id="AGWL01000002">
    <property type="protein sequence ID" value="EKU95702.1"/>
    <property type="molecule type" value="Genomic_DNA"/>
</dbReference>
<dbReference type="EC" id="2.7.1.2" evidence="2"/>
<dbReference type="Gene3D" id="3.30.420.40">
    <property type="match status" value="2"/>
</dbReference>
<evidence type="ECO:0000256" key="7">
    <source>
        <dbReference type="ARBA" id="ARBA00022840"/>
    </source>
</evidence>
<name>K9EXI7_9ACTO</name>
<keyword evidence="10" id="KW-1185">Reference proteome</keyword>
<evidence type="ECO:0000256" key="5">
    <source>
        <dbReference type="ARBA" id="ARBA00022741"/>
    </source>
</evidence>
<dbReference type="InterPro" id="IPR004654">
    <property type="entry name" value="ROK_glcA"/>
</dbReference>
<organism evidence="9 10">
    <name type="scientific">Actinobaculum massiliense ACS-171-V-Col2</name>
    <dbReference type="NCBI Taxonomy" id="883066"/>
    <lineage>
        <taxon>Bacteria</taxon>
        <taxon>Bacillati</taxon>
        <taxon>Actinomycetota</taxon>
        <taxon>Actinomycetes</taxon>
        <taxon>Actinomycetales</taxon>
        <taxon>Actinomycetaceae</taxon>
        <taxon>Actinobaculum</taxon>
    </lineage>
</organism>
<gene>
    <name evidence="9" type="ORF">HMPREF9233_00489</name>
</gene>
<evidence type="ECO:0000256" key="1">
    <source>
        <dbReference type="ARBA" id="ARBA00006479"/>
    </source>
</evidence>
<comment type="caution">
    <text evidence="9">The sequence shown here is derived from an EMBL/GenBank/DDBJ whole genome shotgun (WGS) entry which is preliminary data.</text>
</comment>
<evidence type="ECO:0000256" key="2">
    <source>
        <dbReference type="ARBA" id="ARBA00012323"/>
    </source>
</evidence>
<dbReference type="Pfam" id="PF00480">
    <property type="entry name" value="ROK"/>
    <property type="match status" value="1"/>
</dbReference>
<dbReference type="PATRIC" id="fig|883066.3.peg.510"/>
<dbReference type="GO" id="GO:0006096">
    <property type="term" value="P:glycolytic process"/>
    <property type="evidence" value="ECO:0007669"/>
    <property type="project" value="InterPro"/>
</dbReference>
<protein>
    <recommendedName>
        <fullName evidence="3">Glucokinase</fullName>
        <ecNumber evidence="2">2.7.1.2</ecNumber>
    </recommendedName>
    <alternativeName>
        <fullName evidence="8">Glucose kinase</fullName>
    </alternativeName>
</protein>
<dbReference type="InterPro" id="IPR000600">
    <property type="entry name" value="ROK"/>
</dbReference>
<evidence type="ECO:0000313" key="9">
    <source>
        <dbReference type="EMBL" id="EKU95702.1"/>
    </source>
</evidence>
<dbReference type="AlphaFoldDB" id="K9EXI7"/>
<evidence type="ECO:0000256" key="3">
    <source>
        <dbReference type="ARBA" id="ARBA00014701"/>
    </source>
</evidence>
<dbReference type="NCBIfam" id="TIGR00744">
    <property type="entry name" value="ROK_glcA_fam"/>
    <property type="match status" value="1"/>
</dbReference>
<keyword evidence="4" id="KW-0808">Transferase</keyword>
<dbReference type="HOGENOM" id="CLU_036604_0_0_11"/>
<proteinExistence type="inferred from homology"/>
<keyword evidence="6" id="KW-0418">Kinase</keyword>
<dbReference type="PROSITE" id="PS01125">
    <property type="entry name" value="ROK"/>
    <property type="match status" value="1"/>
</dbReference>
<dbReference type="GO" id="GO:0005524">
    <property type="term" value="F:ATP binding"/>
    <property type="evidence" value="ECO:0007669"/>
    <property type="project" value="UniProtKB-KW"/>
</dbReference>
<dbReference type="RefSeq" id="WP_007000706.1">
    <property type="nucleotide sequence ID" value="NZ_JH992955.1"/>
</dbReference>
<dbReference type="STRING" id="202789.GCA_001457435_01645"/>
<evidence type="ECO:0000256" key="8">
    <source>
        <dbReference type="ARBA" id="ARBA00032386"/>
    </source>
</evidence>
<keyword evidence="7" id="KW-0067">ATP-binding</keyword>
<reference evidence="9 10" key="1">
    <citation type="submission" date="2012-09" db="EMBL/GenBank/DDBJ databases">
        <title>The Genome Sequence of Actinobaculum massiliae ACS-171-V-COL2.</title>
        <authorList>
            <consortium name="The Broad Institute Genome Sequencing Platform"/>
            <person name="Earl A."/>
            <person name="Ward D."/>
            <person name="Feldgarden M."/>
            <person name="Gevers D."/>
            <person name="Saerens B."/>
            <person name="Vaneechoutte M."/>
            <person name="Walker B."/>
            <person name="Young S.K."/>
            <person name="Zeng Q."/>
            <person name="Gargeya S."/>
            <person name="Fitzgerald M."/>
            <person name="Haas B."/>
            <person name="Abouelleil A."/>
            <person name="Alvarado L."/>
            <person name="Arachchi H.M."/>
            <person name="Berlin A."/>
            <person name="Chapman S.B."/>
            <person name="Goldberg J."/>
            <person name="Griggs A."/>
            <person name="Gujja S."/>
            <person name="Hansen M."/>
            <person name="Howarth C."/>
            <person name="Imamovic A."/>
            <person name="Larimer J."/>
            <person name="McCowen C."/>
            <person name="Montmayeur A."/>
            <person name="Murphy C."/>
            <person name="Neiman D."/>
            <person name="Pearson M."/>
            <person name="Priest M."/>
            <person name="Roberts A."/>
            <person name="Saif S."/>
            <person name="Shea T."/>
            <person name="Sisk P."/>
            <person name="Sykes S."/>
            <person name="Wortman J."/>
            <person name="Nusbaum C."/>
            <person name="Birren B."/>
        </authorList>
    </citation>
    <scope>NUCLEOTIDE SEQUENCE [LARGE SCALE GENOMIC DNA]</scope>
    <source>
        <strain evidence="10">ACS-171-V-Col2</strain>
    </source>
</reference>
<dbReference type="GO" id="GO:0005737">
    <property type="term" value="C:cytoplasm"/>
    <property type="evidence" value="ECO:0007669"/>
    <property type="project" value="InterPro"/>
</dbReference>
<dbReference type="InterPro" id="IPR049874">
    <property type="entry name" value="ROK_cs"/>
</dbReference>
<evidence type="ECO:0000256" key="4">
    <source>
        <dbReference type="ARBA" id="ARBA00022679"/>
    </source>
</evidence>
<accession>K9EXI7</accession>
<dbReference type="SUPFAM" id="SSF53067">
    <property type="entry name" value="Actin-like ATPase domain"/>
    <property type="match status" value="1"/>
</dbReference>
<dbReference type="PANTHER" id="PTHR18964:SF173">
    <property type="entry name" value="GLUCOKINASE"/>
    <property type="match status" value="1"/>
</dbReference>
<evidence type="ECO:0000313" key="10">
    <source>
        <dbReference type="Proteomes" id="UP000009888"/>
    </source>
</evidence>
<sequence>MSLSIGVDVGGTKIAAGVVDETGEIVERVRYSTPATDVEAIAETIANAVRDLAGAGVTSVGIGAAGYVSSDRSTVLFAPNLSWRNEPLGQRVSELAGVNVVVENDANAAAWGEYRFGAAAHTQSAAVVTIGTGVGGGIITGGHLVRGRGGFGGEFGHLNVIPDGPLCGCGSRGCWEALASGTALTRYAVERTTADPRGGAAILAYGNGEATGLAVTQAAHDGDAMALGIFDTVAHYTAVGIADLVTLLDPEMVVLAGGVSEAGNILLDPVVEKLPDVLPVSDFRPAPPVRLATLGNDAGIIGAADLAREG</sequence>
<dbReference type="InterPro" id="IPR043129">
    <property type="entry name" value="ATPase_NBD"/>
</dbReference>